<name>A0ACC2NUQ6_9HYME</name>
<reference evidence="1" key="1">
    <citation type="submission" date="2023-04" db="EMBL/GenBank/DDBJ databases">
        <title>A chromosome-level genome assembly of the parasitoid wasp Eretmocerus hayati.</title>
        <authorList>
            <person name="Zhong Y."/>
            <person name="Liu S."/>
            <person name="Liu Y."/>
        </authorList>
    </citation>
    <scope>NUCLEOTIDE SEQUENCE</scope>
    <source>
        <strain evidence="1">ZJU_SS_LIU_2023</strain>
    </source>
</reference>
<dbReference type="Proteomes" id="UP001239111">
    <property type="component" value="Chromosome 3"/>
</dbReference>
<keyword evidence="2" id="KW-1185">Reference proteome</keyword>
<sequence length="415" mass="45472">MGRKIQAAALLIFGIIGFIDLIHALSEGEPCRTPRGEGGKCTNLKLCGELLNILTRNPRNPADIDFLRQSQCGFDKTEPLVCCPIRNTNNNANNPNNNPVHGNHDTPTQTETNAGQGLLEINRPNIDRNRPSQDTSHLPYVSNLLPTDCGRDLSNRIVGGNVTELDEFPWMALLEYRKPNGKTTACGAALISRRYVLTAAHCLVGKALPKTWKLESVRLGEYNTLTDRDCVADGDDSMRCADDPISVGIEEQIVHESYDSNAADQHSDIALLRLNRDVEFTSFISPICLPRDDQVSQKLQVAGWGKTATKSESDVKLKVSLPLVETKKCFDTYGKFGVKLGVGQICAGGVRGEDSCRGDSGGPLMQVDRQPDGLQRWSEVGVVSFGPSPCGMPGWPGVYTKVYDYTPWIFGKLRP</sequence>
<protein>
    <submittedName>
        <fullName evidence="1">Uncharacterized protein</fullName>
    </submittedName>
</protein>
<dbReference type="EMBL" id="CM056743">
    <property type="protein sequence ID" value="KAJ8673962.1"/>
    <property type="molecule type" value="Genomic_DNA"/>
</dbReference>
<comment type="caution">
    <text evidence="1">The sequence shown here is derived from an EMBL/GenBank/DDBJ whole genome shotgun (WGS) entry which is preliminary data.</text>
</comment>
<organism evidence="1 2">
    <name type="scientific">Eretmocerus hayati</name>
    <dbReference type="NCBI Taxonomy" id="131215"/>
    <lineage>
        <taxon>Eukaryota</taxon>
        <taxon>Metazoa</taxon>
        <taxon>Ecdysozoa</taxon>
        <taxon>Arthropoda</taxon>
        <taxon>Hexapoda</taxon>
        <taxon>Insecta</taxon>
        <taxon>Pterygota</taxon>
        <taxon>Neoptera</taxon>
        <taxon>Endopterygota</taxon>
        <taxon>Hymenoptera</taxon>
        <taxon>Apocrita</taxon>
        <taxon>Proctotrupomorpha</taxon>
        <taxon>Chalcidoidea</taxon>
        <taxon>Aphelinidae</taxon>
        <taxon>Aphelininae</taxon>
        <taxon>Eretmocerus</taxon>
    </lineage>
</organism>
<evidence type="ECO:0000313" key="1">
    <source>
        <dbReference type="EMBL" id="KAJ8673962.1"/>
    </source>
</evidence>
<gene>
    <name evidence="1" type="ORF">QAD02_005224</name>
</gene>
<proteinExistence type="predicted"/>
<evidence type="ECO:0000313" key="2">
    <source>
        <dbReference type="Proteomes" id="UP001239111"/>
    </source>
</evidence>
<accession>A0ACC2NUQ6</accession>